<comment type="subcellular location">
    <subcellularLocation>
        <location evidence="1">Cell membrane</location>
        <topology evidence="1">Multi-pass membrane protein</topology>
    </subcellularLocation>
</comment>
<evidence type="ECO:0000256" key="6">
    <source>
        <dbReference type="ARBA" id="ARBA00023040"/>
    </source>
</evidence>
<dbReference type="InterPro" id="IPR004071">
    <property type="entry name" value="Cyst_leuk_rcpt"/>
</dbReference>
<evidence type="ECO:0000256" key="10">
    <source>
        <dbReference type="ARBA" id="ARBA00023180"/>
    </source>
</evidence>
<keyword evidence="3" id="KW-1003">Cell membrane</keyword>
<evidence type="ECO:0000313" key="14">
    <source>
        <dbReference type="Proteomes" id="UP001652642"/>
    </source>
</evidence>
<dbReference type="RefSeq" id="XP_020663371.2">
    <property type="nucleotide sequence ID" value="XM_020807712.2"/>
</dbReference>
<keyword evidence="6" id="KW-0297">G-protein coupled receptor</keyword>
<dbReference type="Gene3D" id="1.20.1070.10">
    <property type="entry name" value="Rhodopsin 7-helix transmembrane proteins"/>
    <property type="match status" value="1"/>
</dbReference>
<evidence type="ECO:0000256" key="12">
    <source>
        <dbReference type="SAM" id="Phobius"/>
    </source>
</evidence>
<evidence type="ECO:0000259" key="13">
    <source>
        <dbReference type="PROSITE" id="PS50262"/>
    </source>
</evidence>
<accession>A0A6J0UYM5</accession>
<dbReference type="PRINTS" id="PR01533">
    <property type="entry name" value="CYSLTRECPTR"/>
</dbReference>
<keyword evidence="5 12" id="KW-1133">Transmembrane helix</keyword>
<dbReference type="Pfam" id="PF00001">
    <property type="entry name" value="7tm_1"/>
    <property type="match status" value="1"/>
</dbReference>
<protein>
    <recommendedName>
        <fullName evidence="2">Cysteinyl leukotriene receptor 1</fullName>
    </recommendedName>
</protein>
<gene>
    <name evidence="15 16" type="primary">CYSLTR1</name>
</gene>
<dbReference type="PRINTS" id="PR01902">
    <property type="entry name" value="CYSLT1RECPTR"/>
</dbReference>
<evidence type="ECO:0000256" key="4">
    <source>
        <dbReference type="ARBA" id="ARBA00022692"/>
    </source>
</evidence>
<evidence type="ECO:0000256" key="9">
    <source>
        <dbReference type="ARBA" id="ARBA00023170"/>
    </source>
</evidence>
<dbReference type="SUPFAM" id="SSF81321">
    <property type="entry name" value="Family A G protein-coupled receptor-like"/>
    <property type="match status" value="1"/>
</dbReference>
<evidence type="ECO:0000256" key="11">
    <source>
        <dbReference type="ARBA" id="ARBA00023224"/>
    </source>
</evidence>
<dbReference type="GO" id="GO:0005886">
    <property type="term" value="C:plasma membrane"/>
    <property type="evidence" value="ECO:0007669"/>
    <property type="project" value="UniProtKB-SubCell"/>
</dbReference>
<feature type="transmembrane region" description="Helical" evidence="12">
    <location>
        <begin position="132"/>
        <end position="151"/>
    </location>
</feature>
<dbReference type="KEGG" id="pvt:110086645"/>
<keyword evidence="8" id="KW-1015">Disulfide bond</keyword>
<keyword evidence="7 12" id="KW-0472">Membrane</keyword>
<dbReference type="InterPro" id="IPR013310">
    <property type="entry name" value="CLT1_recept"/>
</dbReference>
<dbReference type="Proteomes" id="UP001652642">
    <property type="component" value="Chromosome 11"/>
</dbReference>
<keyword evidence="4 12" id="KW-0812">Transmembrane</keyword>
<name>A0A6J0UYM5_9SAUR</name>
<evidence type="ECO:0000256" key="2">
    <source>
        <dbReference type="ARBA" id="ARBA00014110"/>
    </source>
</evidence>
<dbReference type="CTD" id="10800"/>
<feature type="transmembrane region" description="Helical" evidence="12">
    <location>
        <begin position="53"/>
        <end position="77"/>
    </location>
</feature>
<dbReference type="RefSeq" id="XP_020663369.2">
    <property type="nucleotide sequence ID" value="XM_020807710.2"/>
</dbReference>
<dbReference type="GO" id="GO:0004974">
    <property type="term" value="F:leukotriene receptor activity"/>
    <property type="evidence" value="ECO:0007669"/>
    <property type="project" value="InterPro"/>
</dbReference>
<proteinExistence type="predicted"/>
<evidence type="ECO:0000256" key="8">
    <source>
        <dbReference type="ARBA" id="ARBA00023157"/>
    </source>
</evidence>
<dbReference type="AlphaFoldDB" id="A0A6J0UYM5"/>
<evidence type="ECO:0000313" key="15">
    <source>
        <dbReference type="RefSeq" id="XP_020663369.2"/>
    </source>
</evidence>
<keyword evidence="10" id="KW-0325">Glycoprotein</keyword>
<dbReference type="GeneID" id="110086645"/>
<feature type="transmembrane region" description="Helical" evidence="12">
    <location>
        <begin position="224"/>
        <end position="243"/>
    </location>
</feature>
<feature type="transmembrane region" description="Helical" evidence="12">
    <location>
        <begin position="263"/>
        <end position="289"/>
    </location>
</feature>
<dbReference type="PRINTS" id="PR00237">
    <property type="entry name" value="GPCRRHODOPSN"/>
</dbReference>
<organism evidence="14 15">
    <name type="scientific">Pogona vitticeps</name>
    <name type="common">central bearded dragon</name>
    <dbReference type="NCBI Taxonomy" id="103695"/>
    <lineage>
        <taxon>Eukaryota</taxon>
        <taxon>Metazoa</taxon>
        <taxon>Chordata</taxon>
        <taxon>Craniata</taxon>
        <taxon>Vertebrata</taxon>
        <taxon>Euteleostomi</taxon>
        <taxon>Lepidosauria</taxon>
        <taxon>Squamata</taxon>
        <taxon>Bifurcata</taxon>
        <taxon>Unidentata</taxon>
        <taxon>Episquamata</taxon>
        <taxon>Toxicofera</taxon>
        <taxon>Iguania</taxon>
        <taxon>Acrodonta</taxon>
        <taxon>Agamidae</taxon>
        <taxon>Amphibolurinae</taxon>
        <taxon>Pogona</taxon>
    </lineage>
</organism>
<dbReference type="PANTHER" id="PTHR24231:SF45">
    <property type="entry name" value="CYSTEINYL LEUKOTRIENE RECEPTOR 1"/>
    <property type="match status" value="1"/>
</dbReference>
<dbReference type="OrthoDB" id="9990906at2759"/>
<evidence type="ECO:0000313" key="16">
    <source>
        <dbReference type="RefSeq" id="XP_020663371.2"/>
    </source>
</evidence>
<feature type="transmembrane region" description="Helical" evidence="12">
    <location>
        <begin position="180"/>
        <end position="204"/>
    </location>
</feature>
<dbReference type="InterPro" id="IPR017452">
    <property type="entry name" value="GPCR_Rhodpsn_7TM"/>
</dbReference>
<feature type="transmembrane region" description="Helical" evidence="12">
    <location>
        <begin position="22"/>
        <end position="41"/>
    </location>
</feature>
<reference evidence="15 16" key="1">
    <citation type="submission" date="2025-05" db="UniProtKB">
        <authorList>
            <consortium name="RefSeq"/>
        </authorList>
    </citation>
    <scope>IDENTIFICATION</scope>
</reference>
<feature type="domain" description="G-protein coupled receptors family 1 profile" evidence="13">
    <location>
        <begin position="32"/>
        <end position="287"/>
    </location>
</feature>
<keyword evidence="11" id="KW-0807">Transducer</keyword>
<evidence type="ECO:0000256" key="1">
    <source>
        <dbReference type="ARBA" id="ARBA00004651"/>
    </source>
</evidence>
<dbReference type="PROSITE" id="PS50262">
    <property type="entry name" value="G_PROTEIN_RECEP_F1_2"/>
    <property type="match status" value="1"/>
</dbReference>
<evidence type="ECO:0000256" key="5">
    <source>
        <dbReference type="ARBA" id="ARBA00022989"/>
    </source>
</evidence>
<evidence type="ECO:0000256" key="3">
    <source>
        <dbReference type="ARBA" id="ARBA00022475"/>
    </source>
</evidence>
<keyword evidence="14" id="KW-1185">Reference proteome</keyword>
<feature type="transmembrane region" description="Helical" evidence="12">
    <location>
        <begin position="97"/>
        <end position="120"/>
    </location>
</feature>
<dbReference type="PANTHER" id="PTHR24231">
    <property type="entry name" value="PURINOCEPTOR-RELATED G-PROTEIN COUPLED RECEPTOR"/>
    <property type="match status" value="1"/>
</dbReference>
<keyword evidence="9 15" id="KW-0675">Receptor</keyword>
<evidence type="ECO:0000256" key="7">
    <source>
        <dbReference type="ARBA" id="ARBA00023136"/>
    </source>
</evidence>
<dbReference type="InterPro" id="IPR000276">
    <property type="entry name" value="GPCR_Rhodpsn"/>
</dbReference>
<sequence>MKDGFCNDTIDDFRSQVYTPTYSLISVLGFGENSFVLYVLIRTYHEKNAFQIFMLNLAVSDLMFVCTLPLRVVYYVHKGNWLFGDFLCRISSCTMYINFYSSILFMTAMSFFRCIAIVFPIRNLHFITEKKATLLCVAVWVVAILASSPFLERGTYTDMNTNKTKCFEPPPPEKTLKLAVMHYIALTVGFMFPFATIVVCYTMIIRTLLKHSLHKKEASKKKAVWMMLIVTIVFLISFTPYHIQRTVHIHFIMRDDKTCEETLYMQKSVVITLSLAAFNCCLDPLLYFFTGGNFRKRLSTFRKASTSSALQPPMRGMSFNQVKDGNVPIEEPEKLEA</sequence>